<sequence>MTKLISVYYDNNGINIYLDAVVTNEGEWARVEQDLYIEHDNGFRVEQFHDVLGLCNLPNNTNLVIDNQDNICIIMQELFEEDHN</sequence>
<protein>
    <submittedName>
        <fullName evidence="1">Uncharacterized protein</fullName>
    </submittedName>
</protein>
<reference evidence="1 2" key="1">
    <citation type="submission" date="2016-10" db="EMBL/GenBank/DDBJ databases">
        <title>Complete Genome Sequence of Bacillus Phage BCP12.</title>
        <authorList>
            <person name="Ghosh K."/>
            <person name="Kim K.-P."/>
        </authorList>
    </citation>
    <scope>NUCLEOTIDE SEQUENCE [LARGE SCALE GENOMIC DNA]</scope>
</reference>
<evidence type="ECO:0000313" key="1">
    <source>
        <dbReference type="EMBL" id="AQN32642.1"/>
    </source>
</evidence>
<dbReference type="Proteomes" id="UP000246806">
    <property type="component" value="Genome"/>
</dbReference>
<accession>A0A2S0CTB2</accession>
<gene>
    <name evidence="1" type="ORF">BCP12_242</name>
</gene>
<dbReference type="EMBL" id="KX987999">
    <property type="protein sequence ID" value="AQN32642.1"/>
    <property type="molecule type" value="Genomic_DNA"/>
</dbReference>
<name>A0A2S0CTB2_9CAUD</name>
<proteinExistence type="predicted"/>
<evidence type="ECO:0000313" key="2">
    <source>
        <dbReference type="Proteomes" id="UP000246806"/>
    </source>
</evidence>
<organism evidence="1 2">
    <name type="scientific">Bacillus phage BCP12</name>
    <dbReference type="NCBI Taxonomy" id="1913122"/>
    <lineage>
        <taxon>Viruses</taxon>
        <taxon>Duplodnaviria</taxon>
        <taxon>Heunggongvirae</taxon>
        <taxon>Uroviricota</taxon>
        <taxon>Caudoviricetes</taxon>
        <taxon>Herelleviridae</taxon>
        <taxon>Bastillevirinae</taxon>
        <taxon>Tsarbombavirus</taxon>
        <taxon>Tsarbombavirus BCP78</taxon>
    </lineage>
</organism>